<dbReference type="SMART" id="SM00342">
    <property type="entry name" value="HTH_ARAC"/>
    <property type="match status" value="1"/>
</dbReference>
<feature type="domain" description="HTH araC/xylS-type" evidence="4">
    <location>
        <begin position="188"/>
        <end position="285"/>
    </location>
</feature>
<dbReference type="PANTHER" id="PTHR43280:SF34">
    <property type="entry name" value="ARAC-FAMILY TRANSCRIPTIONAL REGULATOR"/>
    <property type="match status" value="1"/>
</dbReference>
<reference evidence="5 8" key="1">
    <citation type="journal article" date="2018" name="Int. J. Syst. Evol. Microbiol.">
        <title>Draft Genome Sequence of Faecalimonas umbilicata JCM 30896T, an Acetate-Producing Bacterium Isolated from Human Feces.</title>
        <authorList>
            <person name="Sakamoto M."/>
            <person name="Ikeyama N."/>
            <person name="Yuki M."/>
            <person name="Ohkuma M."/>
        </authorList>
    </citation>
    <scope>NUCLEOTIDE SEQUENCE [LARGE SCALE GENOMIC DNA]</scope>
    <source>
        <strain evidence="5 8">EGH7</strain>
    </source>
</reference>
<dbReference type="EMBL" id="SLZV01000014">
    <property type="protein sequence ID" value="TCS67770.1"/>
    <property type="molecule type" value="Genomic_DNA"/>
</dbReference>
<evidence type="ECO:0000313" key="7">
    <source>
        <dbReference type="Proteomes" id="UP000294613"/>
    </source>
</evidence>
<dbReference type="RefSeq" id="WP_116441461.1">
    <property type="nucleotide sequence ID" value="NZ_BHEO01000005.1"/>
</dbReference>
<dbReference type="Pfam" id="PF12833">
    <property type="entry name" value="HTH_18"/>
    <property type="match status" value="1"/>
</dbReference>
<keyword evidence="8" id="KW-1185">Reference proteome</keyword>
<proteinExistence type="predicted"/>
<dbReference type="SUPFAM" id="SSF46689">
    <property type="entry name" value="Homeodomain-like"/>
    <property type="match status" value="2"/>
</dbReference>
<dbReference type="EMBL" id="BHEO01000005">
    <property type="protein sequence ID" value="GBU04646.1"/>
    <property type="molecule type" value="Genomic_DNA"/>
</dbReference>
<name>A0A4R3JQ38_9FIRM</name>
<dbReference type="InterPro" id="IPR037923">
    <property type="entry name" value="HTH-like"/>
</dbReference>
<keyword evidence="3" id="KW-0804">Transcription</keyword>
<accession>A0A4R3JQ38</accession>
<evidence type="ECO:0000313" key="8">
    <source>
        <dbReference type="Proteomes" id="UP000702954"/>
    </source>
</evidence>
<protein>
    <submittedName>
        <fullName evidence="6">AraC family transcriptional regulator</fullName>
    </submittedName>
</protein>
<dbReference type="Gene3D" id="2.60.120.10">
    <property type="entry name" value="Jelly Rolls"/>
    <property type="match status" value="1"/>
</dbReference>
<comment type="caution">
    <text evidence="6">The sequence shown here is derived from an EMBL/GenBank/DDBJ whole genome shotgun (WGS) entry which is preliminary data.</text>
</comment>
<dbReference type="InterPro" id="IPR018060">
    <property type="entry name" value="HTH_AraC"/>
</dbReference>
<dbReference type="Proteomes" id="UP000294613">
    <property type="component" value="Unassembled WGS sequence"/>
</dbReference>
<dbReference type="InterPro" id="IPR018062">
    <property type="entry name" value="HTH_AraC-typ_CS"/>
</dbReference>
<dbReference type="Gene3D" id="1.10.10.60">
    <property type="entry name" value="Homeodomain-like"/>
    <property type="match status" value="2"/>
</dbReference>
<gene>
    <name evidence="6" type="ORF">EDD74_1142</name>
    <name evidence="5" type="ORF">FAEUMB_11870</name>
</gene>
<evidence type="ECO:0000259" key="4">
    <source>
        <dbReference type="PROSITE" id="PS01124"/>
    </source>
</evidence>
<dbReference type="Pfam" id="PF02311">
    <property type="entry name" value="AraC_binding"/>
    <property type="match status" value="1"/>
</dbReference>
<evidence type="ECO:0000256" key="1">
    <source>
        <dbReference type="ARBA" id="ARBA00023015"/>
    </source>
</evidence>
<dbReference type="InterPro" id="IPR014710">
    <property type="entry name" value="RmlC-like_jellyroll"/>
</dbReference>
<dbReference type="PANTHER" id="PTHR43280">
    <property type="entry name" value="ARAC-FAMILY TRANSCRIPTIONAL REGULATOR"/>
    <property type="match status" value="1"/>
</dbReference>
<evidence type="ECO:0000256" key="2">
    <source>
        <dbReference type="ARBA" id="ARBA00023125"/>
    </source>
</evidence>
<evidence type="ECO:0000256" key="3">
    <source>
        <dbReference type="ARBA" id="ARBA00023163"/>
    </source>
</evidence>
<reference evidence="6 7" key="2">
    <citation type="submission" date="2019-03" db="EMBL/GenBank/DDBJ databases">
        <title>Genomic Encyclopedia of Type Strains, Phase IV (KMG-IV): sequencing the most valuable type-strain genomes for metagenomic binning, comparative biology and taxonomic classification.</title>
        <authorList>
            <person name="Goeker M."/>
        </authorList>
    </citation>
    <scope>NUCLEOTIDE SEQUENCE [LARGE SCALE GENOMIC DNA]</scope>
    <source>
        <strain evidence="6 7">DSM 103426</strain>
    </source>
</reference>
<dbReference type="GO" id="GO:0043565">
    <property type="term" value="F:sequence-specific DNA binding"/>
    <property type="evidence" value="ECO:0007669"/>
    <property type="project" value="InterPro"/>
</dbReference>
<evidence type="ECO:0000313" key="5">
    <source>
        <dbReference type="EMBL" id="GBU04646.1"/>
    </source>
</evidence>
<dbReference type="PROSITE" id="PS01124">
    <property type="entry name" value="HTH_ARAC_FAMILY_2"/>
    <property type="match status" value="1"/>
</dbReference>
<organism evidence="6 7">
    <name type="scientific">Faecalimonas umbilicata</name>
    <dbReference type="NCBI Taxonomy" id="1912855"/>
    <lineage>
        <taxon>Bacteria</taxon>
        <taxon>Bacillati</taxon>
        <taxon>Bacillota</taxon>
        <taxon>Clostridia</taxon>
        <taxon>Lachnospirales</taxon>
        <taxon>Lachnospiraceae</taxon>
        <taxon>Faecalimonas</taxon>
    </lineage>
</organism>
<dbReference type="GO" id="GO:0003700">
    <property type="term" value="F:DNA-binding transcription factor activity"/>
    <property type="evidence" value="ECO:0007669"/>
    <property type="project" value="InterPro"/>
</dbReference>
<keyword evidence="1" id="KW-0805">Transcription regulation</keyword>
<dbReference type="InterPro" id="IPR003313">
    <property type="entry name" value="AraC-bd"/>
</dbReference>
<dbReference type="SUPFAM" id="SSF51215">
    <property type="entry name" value="Regulatory protein AraC"/>
    <property type="match status" value="1"/>
</dbReference>
<dbReference type="Proteomes" id="UP000702954">
    <property type="component" value="Unassembled WGS sequence"/>
</dbReference>
<dbReference type="PROSITE" id="PS00041">
    <property type="entry name" value="HTH_ARAC_FAMILY_1"/>
    <property type="match status" value="1"/>
</dbReference>
<sequence>MELQRSCKEAIASCLDQKTFAVAHLYNDEKTMDVHIHESYEIYFSISGGKQFLIDNRFYSIEPGDIFFINQYESHHLTYIDEKVHERIVLSIFPDFLKQLSSGQTNLDNCFSSRDASNPNLHKRSLNAEEQKLFQYFIHKLVSTDGFGADLIEKATFTELMVFLNKIFSDNNLPVTSSFRSTQHQQVDRILTYINQHIQNPLTIEELSENFYLSPSYLCRIFKSATGTTINKYITAKRITIAKSLLAEGKSVNEVCEECGFNDYSNFLKTFTKAVGISPKKYSQFSS</sequence>
<keyword evidence="2" id="KW-0238">DNA-binding</keyword>
<dbReference type="InterPro" id="IPR009057">
    <property type="entry name" value="Homeodomain-like_sf"/>
</dbReference>
<evidence type="ECO:0000313" key="6">
    <source>
        <dbReference type="EMBL" id="TCS67770.1"/>
    </source>
</evidence>
<dbReference type="AlphaFoldDB" id="A0A4R3JQ38"/>